<dbReference type="Pfam" id="PF08538">
    <property type="entry name" value="DUF1749"/>
    <property type="match status" value="1"/>
</dbReference>
<dbReference type="AlphaFoldDB" id="A0A367JGH6"/>
<protein>
    <submittedName>
        <fullName evidence="3">Actin-like protein arp8</fullName>
    </submittedName>
</protein>
<feature type="region of interest" description="Disordered" evidence="2">
    <location>
        <begin position="14"/>
        <end position="83"/>
    </location>
</feature>
<feature type="non-terminal residue" evidence="3">
    <location>
        <position position="896"/>
    </location>
</feature>
<dbReference type="Gene3D" id="3.40.50.1820">
    <property type="entry name" value="alpha/beta hydrolase"/>
    <property type="match status" value="1"/>
</dbReference>
<organism evidence="3 4">
    <name type="scientific">Rhizopus stolonifer</name>
    <name type="common">Rhizopus nigricans</name>
    <dbReference type="NCBI Taxonomy" id="4846"/>
    <lineage>
        <taxon>Eukaryota</taxon>
        <taxon>Fungi</taxon>
        <taxon>Fungi incertae sedis</taxon>
        <taxon>Mucoromycota</taxon>
        <taxon>Mucoromycotina</taxon>
        <taxon>Mucoromycetes</taxon>
        <taxon>Mucorales</taxon>
        <taxon>Mucorineae</taxon>
        <taxon>Rhizopodaceae</taxon>
        <taxon>Rhizopus</taxon>
    </lineage>
</organism>
<dbReference type="SMART" id="SM00268">
    <property type="entry name" value="ACTIN"/>
    <property type="match status" value="1"/>
</dbReference>
<feature type="compositionally biased region" description="Low complexity" evidence="2">
    <location>
        <begin position="15"/>
        <end position="36"/>
    </location>
</feature>
<dbReference type="Gene3D" id="3.30.420.40">
    <property type="match status" value="2"/>
</dbReference>
<dbReference type="Gene3D" id="3.90.640.10">
    <property type="entry name" value="Actin, Chain A, domain 4"/>
    <property type="match status" value="1"/>
</dbReference>
<evidence type="ECO:0000256" key="2">
    <source>
        <dbReference type="SAM" id="MobiDB-lite"/>
    </source>
</evidence>
<dbReference type="PANTHER" id="PTHR31591:SF1">
    <property type="entry name" value="UPF0613 PROTEIN PB24D3.06C"/>
    <property type="match status" value="1"/>
</dbReference>
<name>A0A367JGH6_RHIST</name>
<comment type="caution">
    <text evidence="3">The sequence shown here is derived from an EMBL/GenBank/DDBJ whole genome shotgun (WGS) entry which is preliminary data.</text>
</comment>
<dbReference type="InterPro" id="IPR013744">
    <property type="entry name" value="SidJ"/>
</dbReference>
<feature type="compositionally biased region" description="Basic and acidic residues" evidence="2">
    <location>
        <begin position="38"/>
        <end position="55"/>
    </location>
</feature>
<keyword evidence="4" id="KW-1185">Reference proteome</keyword>
<proteinExistence type="inferred from homology"/>
<comment type="similarity">
    <text evidence="1">Belongs to the actin family.</text>
</comment>
<evidence type="ECO:0000313" key="4">
    <source>
        <dbReference type="Proteomes" id="UP000253551"/>
    </source>
</evidence>
<evidence type="ECO:0000313" key="3">
    <source>
        <dbReference type="EMBL" id="RCH89058.1"/>
    </source>
</evidence>
<dbReference type="InterPro" id="IPR043129">
    <property type="entry name" value="ATPase_NBD"/>
</dbReference>
<gene>
    <name evidence="3" type="primary">ARP8_1</name>
    <name evidence="3" type="ORF">CU098_000266</name>
</gene>
<dbReference type="InterPro" id="IPR029058">
    <property type="entry name" value="AB_hydrolase_fold"/>
</dbReference>
<dbReference type="Pfam" id="PF00022">
    <property type="entry name" value="Actin"/>
    <property type="match status" value="1"/>
</dbReference>
<sequence length="896" mass="101030">NLSQKKYAWMEEAIASVTPSPPHSTSSTATLHPSLTDKPTETKRKKQKTESEARARPKKTPPIESPPIHRQKTTVPPVPKHQPHFKYTTFPVKGYNILPTRNITSTFARNDTSYFAGHKAGSKDIAPNPEEEWRDTIVIHPGSRNLRIGSASEAFPVSVPHVIARHVNQKPTQAIPQQHDIDQEKHEAALNDIKGELKWRMKNAKRRAVPNAESQVIGFNATAIKETILDHNDPYKVEWTDLSGQPEYFVGEKALNVPMHQDTPYYTRYPWKNGTLNNQEYESMQAVLSDLEVIWTESIVQHLDMDKADIKNCHAALVIPDMLDHSYLCAILTMMLRSMGFKSVIVQQESTCATFGAGVSSAVVVDIGAQTTTITCIEDGVCQTDSRMSIQLGGDDITKTFTAFLMANKFPYTELDLNTTYDWRLAETLKEKWCTMNEADMSVQVYDFFARTPFHPTLKYQCKVYDEVFLAPLCLVYPDILDKQPQHQTWTLKNVTDDIVEDTTMKPNQVYDHYPLDVAIAQSIVAGANGSEEKLKRYFTSIILVGGGGKVANFSKVLEDRVLSTVIAQTANVDRVEVVPAPRELDPEVLVWKGASVMVKLDSAKDMWIGHTEWEDMGSRCLRERALLIFTGELYTYDTEHRSTAFEANPHCDKALVFIGGLGDGYHAVPFLEPLYAMLSKLGWSFVQVQLESSYDGFGTSNLQTDCQQLDLLVDYLKTERHKSTIVFLGHSTGSQDCYWHNKYGQTSSSVSGYILQAPVSDRQHFAANLDHFEASLALAIQLRNEGKGDELLPRKTLDAPVTADRFYSFAARLGDDDVFSTDFTDEEIKRLFADLHQPICWVYSEKDEFYASDKDKTLVMHRFQSLCPAIIETHIIPEGDHNITRKDSQEAFCLV</sequence>
<dbReference type="SUPFAM" id="SSF53474">
    <property type="entry name" value="alpha/beta-Hydrolases"/>
    <property type="match status" value="1"/>
</dbReference>
<feature type="non-terminal residue" evidence="3">
    <location>
        <position position="1"/>
    </location>
</feature>
<reference evidence="3 4" key="1">
    <citation type="journal article" date="2018" name="G3 (Bethesda)">
        <title>Phylogenetic and Phylogenomic Definition of Rhizopus Species.</title>
        <authorList>
            <person name="Gryganskyi A.P."/>
            <person name="Golan J."/>
            <person name="Dolatabadi S."/>
            <person name="Mondo S."/>
            <person name="Robb S."/>
            <person name="Idnurm A."/>
            <person name="Muszewska A."/>
            <person name="Steczkiewicz K."/>
            <person name="Masonjones S."/>
            <person name="Liao H.L."/>
            <person name="Gajdeczka M.T."/>
            <person name="Anike F."/>
            <person name="Vuek A."/>
            <person name="Anishchenko I.M."/>
            <person name="Voigt K."/>
            <person name="de Hoog G.S."/>
            <person name="Smith M.E."/>
            <person name="Heitman J."/>
            <person name="Vilgalys R."/>
            <person name="Stajich J.E."/>
        </authorList>
    </citation>
    <scope>NUCLEOTIDE SEQUENCE [LARGE SCALE GENOMIC DNA]</scope>
    <source>
        <strain evidence="3 4">LSU 92-RS-03</strain>
    </source>
</reference>
<dbReference type="SUPFAM" id="SSF53067">
    <property type="entry name" value="Actin-like ATPase domain"/>
    <property type="match status" value="2"/>
</dbReference>
<evidence type="ECO:0000256" key="1">
    <source>
        <dbReference type="RuleBase" id="RU000487"/>
    </source>
</evidence>
<dbReference type="CDD" id="cd10206">
    <property type="entry name" value="ASKHA_NBD_Arp8-like"/>
    <property type="match status" value="1"/>
</dbReference>
<dbReference type="Proteomes" id="UP000253551">
    <property type="component" value="Unassembled WGS sequence"/>
</dbReference>
<dbReference type="OrthoDB" id="5572108at2759"/>
<dbReference type="EMBL" id="PJQM01003406">
    <property type="protein sequence ID" value="RCH89058.1"/>
    <property type="molecule type" value="Genomic_DNA"/>
</dbReference>
<dbReference type="PANTHER" id="PTHR31591">
    <property type="entry name" value="UPF0613 PROTEIN PB24D3.06C"/>
    <property type="match status" value="1"/>
</dbReference>
<dbReference type="InterPro" id="IPR004000">
    <property type="entry name" value="Actin"/>
</dbReference>
<dbReference type="STRING" id="4846.A0A367JGH6"/>
<accession>A0A367JGH6</accession>